<evidence type="ECO:0000313" key="2">
    <source>
        <dbReference type="EMBL" id="KAK8478718.1"/>
    </source>
</evidence>
<name>A0ABR1ZE92_9ROSI</name>
<organism evidence="2 3">
    <name type="scientific">Hibiscus sabdariffa</name>
    <name type="common">roselle</name>
    <dbReference type="NCBI Taxonomy" id="183260"/>
    <lineage>
        <taxon>Eukaryota</taxon>
        <taxon>Viridiplantae</taxon>
        <taxon>Streptophyta</taxon>
        <taxon>Embryophyta</taxon>
        <taxon>Tracheophyta</taxon>
        <taxon>Spermatophyta</taxon>
        <taxon>Magnoliopsida</taxon>
        <taxon>eudicotyledons</taxon>
        <taxon>Gunneridae</taxon>
        <taxon>Pentapetalae</taxon>
        <taxon>rosids</taxon>
        <taxon>malvids</taxon>
        <taxon>Malvales</taxon>
        <taxon>Malvaceae</taxon>
        <taxon>Malvoideae</taxon>
        <taxon>Hibiscus</taxon>
    </lineage>
</organism>
<reference evidence="2 3" key="1">
    <citation type="journal article" date="2024" name="G3 (Bethesda)">
        <title>Genome assembly of Hibiscus sabdariffa L. provides insights into metabolisms of medicinal natural products.</title>
        <authorList>
            <person name="Kim T."/>
        </authorList>
    </citation>
    <scope>NUCLEOTIDE SEQUENCE [LARGE SCALE GENOMIC DNA]</scope>
    <source>
        <strain evidence="2">TK-2024</strain>
        <tissue evidence="2">Old leaves</tissue>
    </source>
</reference>
<dbReference type="Proteomes" id="UP001396334">
    <property type="component" value="Unassembled WGS sequence"/>
</dbReference>
<gene>
    <name evidence="2" type="ORF">V6N11_057786</name>
</gene>
<feature type="compositionally biased region" description="Basic residues" evidence="1">
    <location>
        <begin position="352"/>
        <end position="362"/>
    </location>
</feature>
<protein>
    <submittedName>
        <fullName evidence="2">Uncharacterized protein</fullName>
    </submittedName>
</protein>
<comment type="caution">
    <text evidence="2">The sequence shown here is derived from an EMBL/GenBank/DDBJ whole genome shotgun (WGS) entry which is preliminary data.</text>
</comment>
<keyword evidence="3" id="KW-1185">Reference proteome</keyword>
<evidence type="ECO:0000256" key="1">
    <source>
        <dbReference type="SAM" id="MobiDB-lite"/>
    </source>
</evidence>
<evidence type="ECO:0000313" key="3">
    <source>
        <dbReference type="Proteomes" id="UP001396334"/>
    </source>
</evidence>
<proteinExistence type="predicted"/>
<sequence>MVSAEHNFTGREALGGQSRRVDGVIDEEKLSVLETCALGWVKEAVSMRVLAKEMAAAGLDGFEIMWVAGSMVLLAFPDANLRQRLLSQYVLSTWFGRLEEWSTSAEYVSRRQVFTGQCGHGGPTSFERARILIETTVRGRIDEVVEVASLGTMFPIVVQEVELVWVSTVEQRGVVDGATLSEQSQEASMASPWKNSPVEQVGDDSPHWHVNLLWKIESAQKDRGASMVVGGVSDCVVCDRGGICSDGDANFAFTGIHSREGLDIVHPSVSIVKRDSLGVKVIGDCESAEKYGRVVGVNGEGAPLTTVLGHAGAATAPVIGSSHGGARKVKSVNTLVEALGSPAQKRVIATARSRRGHGRPAKGRSSLFQAVL</sequence>
<accession>A0ABR1ZE92</accession>
<dbReference type="EMBL" id="JBBPBN010001308">
    <property type="protein sequence ID" value="KAK8478718.1"/>
    <property type="molecule type" value="Genomic_DNA"/>
</dbReference>
<feature type="region of interest" description="Disordered" evidence="1">
    <location>
        <begin position="351"/>
        <end position="372"/>
    </location>
</feature>